<reference evidence="4 5" key="1">
    <citation type="journal article" date="2015" name="Sci. Rep.">
        <title>Genome of the facultative scuticociliatosis pathogen Pseudocohnilembus persalinus provides insight into its virulence through horizontal gene transfer.</title>
        <authorList>
            <person name="Xiong J."/>
            <person name="Wang G."/>
            <person name="Cheng J."/>
            <person name="Tian M."/>
            <person name="Pan X."/>
            <person name="Warren A."/>
            <person name="Jiang C."/>
            <person name="Yuan D."/>
            <person name="Miao W."/>
        </authorList>
    </citation>
    <scope>NUCLEOTIDE SEQUENCE [LARGE SCALE GENOMIC DNA]</scope>
    <source>
        <strain evidence="4">36N120E</strain>
    </source>
</reference>
<feature type="domain" description="EF-hand" evidence="3">
    <location>
        <begin position="157"/>
        <end position="192"/>
    </location>
</feature>
<dbReference type="EMBL" id="LDAU01000105">
    <property type="protein sequence ID" value="KRX05637.1"/>
    <property type="molecule type" value="Genomic_DNA"/>
</dbReference>
<dbReference type="OMA" id="ITVQQQT"/>
<evidence type="ECO:0000256" key="1">
    <source>
        <dbReference type="ARBA" id="ARBA00022837"/>
    </source>
</evidence>
<sequence length="241" mass="27786">MAKFQLVDEARYGGLFTPQQLDQLSQKLMKYYDGNGDGVIENMEVRNMMSDCYRSINKEFKPTATDLVQYTRVITRRTDQHKITASDIRSLASKFFEKKDDVNYASGSGGLEEVARRQGFTTTQSQYQQQTHQYQQSSQYQQSQQQQQPKYTQKVEERLGVARRLFQKIDADNSGYITEDEVPRLLQETYAQMGINNYQPSSSDVKSWMAMTDTNGDGKVSLEEYEALVIRSLERVGIKIQ</sequence>
<evidence type="ECO:0000313" key="5">
    <source>
        <dbReference type="Proteomes" id="UP000054937"/>
    </source>
</evidence>
<dbReference type="InParanoid" id="A0A0V0QUV2"/>
<organism evidence="4 5">
    <name type="scientific">Pseudocohnilembus persalinus</name>
    <name type="common">Ciliate</name>
    <dbReference type="NCBI Taxonomy" id="266149"/>
    <lineage>
        <taxon>Eukaryota</taxon>
        <taxon>Sar</taxon>
        <taxon>Alveolata</taxon>
        <taxon>Ciliophora</taxon>
        <taxon>Intramacronucleata</taxon>
        <taxon>Oligohymenophorea</taxon>
        <taxon>Scuticociliatia</taxon>
        <taxon>Philasterida</taxon>
        <taxon>Pseudocohnilembidae</taxon>
        <taxon>Pseudocohnilembus</taxon>
    </lineage>
</organism>
<dbReference type="InterPro" id="IPR051001">
    <property type="entry name" value="Calbindin_Ca-bind"/>
</dbReference>
<dbReference type="GO" id="GO:0005509">
    <property type="term" value="F:calcium ion binding"/>
    <property type="evidence" value="ECO:0007669"/>
    <property type="project" value="InterPro"/>
</dbReference>
<feature type="domain" description="EF-hand" evidence="3">
    <location>
        <begin position="20"/>
        <end position="55"/>
    </location>
</feature>
<dbReference type="InterPro" id="IPR002048">
    <property type="entry name" value="EF_hand_dom"/>
</dbReference>
<dbReference type="Pfam" id="PF13202">
    <property type="entry name" value="EF-hand_5"/>
    <property type="match status" value="1"/>
</dbReference>
<protein>
    <recommendedName>
        <fullName evidence="3">EF-hand domain-containing protein</fullName>
    </recommendedName>
</protein>
<dbReference type="AlphaFoldDB" id="A0A0V0QUV2"/>
<dbReference type="PROSITE" id="PS00018">
    <property type="entry name" value="EF_HAND_1"/>
    <property type="match status" value="3"/>
</dbReference>
<dbReference type="GO" id="GO:0005829">
    <property type="term" value="C:cytosol"/>
    <property type="evidence" value="ECO:0007669"/>
    <property type="project" value="TreeGrafter"/>
</dbReference>
<feature type="region of interest" description="Disordered" evidence="2">
    <location>
        <begin position="122"/>
        <end position="152"/>
    </location>
</feature>
<accession>A0A0V0QUV2</accession>
<feature type="domain" description="EF-hand" evidence="3">
    <location>
        <begin position="200"/>
        <end position="235"/>
    </location>
</feature>
<comment type="caution">
    <text evidence="4">The sequence shown here is derived from an EMBL/GenBank/DDBJ whole genome shotgun (WGS) entry which is preliminary data.</text>
</comment>
<name>A0A0V0QUV2_PSEPJ</name>
<gene>
    <name evidence="4" type="ORF">PPERSA_09777</name>
</gene>
<dbReference type="PROSITE" id="PS50222">
    <property type="entry name" value="EF_HAND_2"/>
    <property type="match status" value="3"/>
</dbReference>
<evidence type="ECO:0000313" key="4">
    <source>
        <dbReference type="EMBL" id="KRX05637.1"/>
    </source>
</evidence>
<keyword evidence="1" id="KW-0106">Calcium</keyword>
<dbReference type="PANTHER" id="PTHR19972">
    <property type="entry name" value="CALBINDIN"/>
    <property type="match status" value="1"/>
</dbReference>
<dbReference type="GO" id="GO:0005634">
    <property type="term" value="C:nucleus"/>
    <property type="evidence" value="ECO:0007669"/>
    <property type="project" value="TreeGrafter"/>
</dbReference>
<dbReference type="Proteomes" id="UP000054937">
    <property type="component" value="Unassembled WGS sequence"/>
</dbReference>
<dbReference type="Pfam" id="PF13499">
    <property type="entry name" value="EF-hand_7"/>
    <property type="match status" value="1"/>
</dbReference>
<dbReference type="SMART" id="SM00054">
    <property type="entry name" value="EFh"/>
    <property type="match status" value="3"/>
</dbReference>
<proteinExistence type="predicted"/>
<dbReference type="PANTHER" id="PTHR19972:SF10">
    <property type="entry name" value="CALBINDIN-32"/>
    <property type="match status" value="1"/>
</dbReference>
<evidence type="ECO:0000256" key="2">
    <source>
        <dbReference type="SAM" id="MobiDB-lite"/>
    </source>
</evidence>
<dbReference type="OrthoDB" id="191686at2759"/>
<dbReference type="SUPFAM" id="SSF47473">
    <property type="entry name" value="EF-hand"/>
    <property type="match status" value="1"/>
</dbReference>
<evidence type="ECO:0000259" key="3">
    <source>
        <dbReference type="PROSITE" id="PS50222"/>
    </source>
</evidence>
<dbReference type="InterPro" id="IPR018247">
    <property type="entry name" value="EF_Hand_1_Ca_BS"/>
</dbReference>
<keyword evidence="5" id="KW-1185">Reference proteome</keyword>
<dbReference type="CDD" id="cd00051">
    <property type="entry name" value="EFh"/>
    <property type="match status" value="1"/>
</dbReference>
<dbReference type="GO" id="GO:0051480">
    <property type="term" value="P:regulation of cytosolic calcium ion concentration"/>
    <property type="evidence" value="ECO:0007669"/>
    <property type="project" value="TreeGrafter"/>
</dbReference>
<dbReference type="InterPro" id="IPR011992">
    <property type="entry name" value="EF-hand-dom_pair"/>
</dbReference>
<dbReference type="Gene3D" id="1.10.238.10">
    <property type="entry name" value="EF-hand"/>
    <property type="match status" value="2"/>
</dbReference>